<dbReference type="AlphaFoldDB" id="A0A2I0R5I3"/>
<evidence type="ECO:0000256" key="3">
    <source>
        <dbReference type="ARBA" id="ARBA00022448"/>
    </source>
</evidence>
<evidence type="ECO:0000256" key="6">
    <source>
        <dbReference type="ARBA" id="ARBA00022989"/>
    </source>
</evidence>
<evidence type="ECO:0000256" key="1">
    <source>
        <dbReference type="ARBA" id="ARBA00004651"/>
    </source>
</evidence>
<feature type="transmembrane region" description="Helical" evidence="8">
    <location>
        <begin position="267"/>
        <end position="287"/>
    </location>
</feature>
<feature type="transmembrane region" description="Helical" evidence="8">
    <location>
        <begin position="206"/>
        <end position="230"/>
    </location>
</feature>
<feature type="transmembrane region" description="Helical" evidence="8">
    <location>
        <begin position="242"/>
        <end position="260"/>
    </location>
</feature>
<reference evidence="9 10" key="1">
    <citation type="submission" date="2017-12" db="EMBL/GenBank/DDBJ databases">
        <title>The draft genome sequence of Brumimicrobium saltpan LHR20.</title>
        <authorList>
            <person name="Do Z.-J."/>
            <person name="Luo H.-R."/>
        </authorList>
    </citation>
    <scope>NUCLEOTIDE SEQUENCE [LARGE SCALE GENOMIC DNA]</scope>
    <source>
        <strain evidence="9 10">LHR20</strain>
    </source>
</reference>
<gene>
    <name evidence="9" type="ORF">CW751_03650</name>
</gene>
<keyword evidence="4" id="KW-1003">Cell membrane</keyword>
<organism evidence="9 10">
    <name type="scientific">Brumimicrobium salinarum</name>
    <dbReference type="NCBI Taxonomy" id="2058658"/>
    <lineage>
        <taxon>Bacteria</taxon>
        <taxon>Pseudomonadati</taxon>
        <taxon>Bacteroidota</taxon>
        <taxon>Flavobacteriia</taxon>
        <taxon>Flavobacteriales</taxon>
        <taxon>Crocinitomicaceae</taxon>
        <taxon>Brumimicrobium</taxon>
    </lineage>
</organism>
<evidence type="ECO:0000256" key="2">
    <source>
        <dbReference type="ARBA" id="ARBA00009773"/>
    </source>
</evidence>
<dbReference type="Proteomes" id="UP000236654">
    <property type="component" value="Unassembled WGS sequence"/>
</dbReference>
<evidence type="ECO:0000256" key="8">
    <source>
        <dbReference type="SAM" id="Phobius"/>
    </source>
</evidence>
<dbReference type="GO" id="GO:0005886">
    <property type="term" value="C:plasma membrane"/>
    <property type="evidence" value="ECO:0007669"/>
    <property type="project" value="UniProtKB-SubCell"/>
</dbReference>
<dbReference type="GO" id="GO:0055085">
    <property type="term" value="P:transmembrane transport"/>
    <property type="evidence" value="ECO:0007669"/>
    <property type="project" value="TreeGrafter"/>
</dbReference>
<proteinExistence type="inferred from homology"/>
<dbReference type="RefSeq" id="WP_101333644.1">
    <property type="nucleotide sequence ID" value="NZ_PJNI01000002.1"/>
</dbReference>
<name>A0A2I0R5I3_9FLAO</name>
<accession>A0A2I0R5I3</accession>
<dbReference type="PANTHER" id="PTHR21716:SF53">
    <property type="entry name" value="PERMEASE PERM-RELATED"/>
    <property type="match status" value="1"/>
</dbReference>
<evidence type="ECO:0000256" key="4">
    <source>
        <dbReference type="ARBA" id="ARBA00022475"/>
    </source>
</evidence>
<comment type="subcellular location">
    <subcellularLocation>
        <location evidence="1">Cell membrane</location>
        <topology evidence="1">Multi-pass membrane protein</topology>
    </subcellularLocation>
</comment>
<feature type="transmembrane region" description="Helical" evidence="8">
    <location>
        <begin position="299"/>
        <end position="332"/>
    </location>
</feature>
<keyword evidence="6 8" id="KW-1133">Transmembrane helix</keyword>
<dbReference type="Pfam" id="PF01594">
    <property type="entry name" value="AI-2E_transport"/>
    <property type="match status" value="1"/>
</dbReference>
<keyword evidence="10" id="KW-1185">Reference proteome</keyword>
<feature type="transmembrane region" description="Helical" evidence="8">
    <location>
        <begin position="14"/>
        <end position="47"/>
    </location>
</feature>
<dbReference type="InterPro" id="IPR002549">
    <property type="entry name" value="AI-2E-like"/>
</dbReference>
<evidence type="ECO:0000313" key="10">
    <source>
        <dbReference type="Proteomes" id="UP000236654"/>
    </source>
</evidence>
<evidence type="ECO:0000313" key="9">
    <source>
        <dbReference type="EMBL" id="PKR81630.1"/>
    </source>
</evidence>
<evidence type="ECO:0000256" key="7">
    <source>
        <dbReference type="ARBA" id="ARBA00023136"/>
    </source>
</evidence>
<protein>
    <recommendedName>
        <fullName evidence="11">AI-2E family transporter</fullName>
    </recommendedName>
</protein>
<keyword evidence="3" id="KW-0813">Transport</keyword>
<feature type="transmembrane region" description="Helical" evidence="8">
    <location>
        <begin position="150"/>
        <end position="167"/>
    </location>
</feature>
<dbReference type="PANTHER" id="PTHR21716">
    <property type="entry name" value="TRANSMEMBRANE PROTEIN"/>
    <property type="match status" value="1"/>
</dbReference>
<feature type="transmembrane region" description="Helical" evidence="8">
    <location>
        <begin position="59"/>
        <end position="82"/>
    </location>
</feature>
<comment type="similarity">
    <text evidence="2">Belongs to the autoinducer-2 exporter (AI-2E) (TC 2.A.86) family.</text>
</comment>
<keyword evidence="5 8" id="KW-0812">Transmembrane</keyword>
<keyword evidence="7 8" id="KW-0472">Membrane</keyword>
<evidence type="ECO:0008006" key="11">
    <source>
        <dbReference type="Google" id="ProtNLM"/>
    </source>
</evidence>
<comment type="caution">
    <text evidence="9">The sequence shown here is derived from an EMBL/GenBank/DDBJ whole genome shotgun (WGS) entry which is preliminary data.</text>
</comment>
<dbReference type="EMBL" id="PJNI01000002">
    <property type="protein sequence ID" value="PKR81630.1"/>
    <property type="molecule type" value="Genomic_DNA"/>
</dbReference>
<evidence type="ECO:0000256" key="5">
    <source>
        <dbReference type="ARBA" id="ARBA00022692"/>
    </source>
</evidence>
<dbReference type="OrthoDB" id="9793390at2"/>
<sequence length="350" mass="39141">MKKNFYLDNTAKSLFIVTFLVLAFYFFGSILMPIVFSGIASLILLPLVKFFERLRLGNVFSVLLTVLLIIIILSGLILVLIVQSQSIVTEIPKLMNENESFLNIDVDDITFSSISNWIGLSAETLQTYLSSLKGGIITILEGSYKGVTNFVVFLITCPIYIFFMLMYRNNVYRFITEYQKNKKPNQDSDEIIDDVKHSMFQYLKGMLLVMTIVGVLTYIGLLLLGIKYALFLGILTALLTPIPYIGVIVSATIPIIIAFLTKDSGWYSIGVIGIFAVVQFLEGNIITPNIMGKNVNINPLIIIISLVIFGAVTGLLGLILTVPILAVLKVIIEHSPRLKPWQYLFEDKKS</sequence>